<keyword evidence="1" id="KW-0285">Flavoprotein</keyword>
<dbReference type="PRINTS" id="PR00411">
    <property type="entry name" value="PNDRDTASEI"/>
</dbReference>
<accession>A0A5A8CBG1</accession>
<dbReference type="PANTHER" id="PTHR43014:SF2">
    <property type="entry name" value="MERCURIC REDUCTASE"/>
    <property type="match status" value="1"/>
</dbReference>
<dbReference type="Pfam" id="PF02852">
    <property type="entry name" value="Pyr_redox_dim"/>
    <property type="match status" value="1"/>
</dbReference>
<feature type="region of interest" description="Disordered" evidence="3">
    <location>
        <begin position="332"/>
        <end position="351"/>
    </location>
</feature>
<evidence type="ECO:0000313" key="5">
    <source>
        <dbReference type="EMBL" id="KAA0149360.1"/>
    </source>
</evidence>
<dbReference type="PROSITE" id="PS50186">
    <property type="entry name" value="DEP"/>
    <property type="match status" value="1"/>
</dbReference>
<dbReference type="CDD" id="cd04371">
    <property type="entry name" value="DEP"/>
    <property type="match status" value="1"/>
</dbReference>
<keyword evidence="2" id="KW-0274">FAD</keyword>
<dbReference type="InterPro" id="IPR036388">
    <property type="entry name" value="WH-like_DNA-bd_sf"/>
</dbReference>
<dbReference type="Pfam" id="PF00610">
    <property type="entry name" value="DEP"/>
    <property type="match status" value="1"/>
</dbReference>
<protein>
    <recommendedName>
        <fullName evidence="4">DEP domain-containing protein</fullName>
    </recommendedName>
</protein>
<dbReference type="SUPFAM" id="SSF46785">
    <property type="entry name" value="Winged helix' DNA-binding domain"/>
    <property type="match status" value="1"/>
</dbReference>
<dbReference type="SUPFAM" id="SSF51905">
    <property type="entry name" value="FAD/NAD(P)-binding domain"/>
    <property type="match status" value="1"/>
</dbReference>
<dbReference type="InterPro" id="IPR004099">
    <property type="entry name" value="Pyr_nucl-diS_OxRdtase_dimer"/>
</dbReference>
<dbReference type="SMART" id="SM00049">
    <property type="entry name" value="DEP"/>
    <property type="match status" value="1"/>
</dbReference>
<dbReference type="Pfam" id="PF07992">
    <property type="entry name" value="Pyr_redox_2"/>
    <property type="match status" value="2"/>
</dbReference>
<evidence type="ECO:0000256" key="1">
    <source>
        <dbReference type="ARBA" id="ARBA00022630"/>
    </source>
</evidence>
<dbReference type="Gene3D" id="3.50.50.60">
    <property type="entry name" value="FAD/NAD(P)-binding domain"/>
    <property type="match status" value="3"/>
</dbReference>
<dbReference type="InterPro" id="IPR000591">
    <property type="entry name" value="DEP_dom"/>
</dbReference>
<proteinExistence type="predicted"/>
<reference evidence="5 6" key="1">
    <citation type="submission" date="2019-07" db="EMBL/GenBank/DDBJ databases">
        <title>Genomes of Cafeteria roenbergensis.</title>
        <authorList>
            <person name="Fischer M.G."/>
            <person name="Hackl T."/>
            <person name="Roman M."/>
        </authorList>
    </citation>
    <scope>NUCLEOTIDE SEQUENCE [LARGE SCALE GENOMIC DNA]</scope>
    <source>
        <strain evidence="5 6">BVI</strain>
    </source>
</reference>
<dbReference type="InterPro" id="IPR023753">
    <property type="entry name" value="FAD/NAD-binding_dom"/>
</dbReference>
<dbReference type="GO" id="GO:0035556">
    <property type="term" value="P:intracellular signal transduction"/>
    <property type="evidence" value="ECO:0007669"/>
    <property type="project" value="InterPro"/>
</dbReference>
<feature type="domain" description="DEP" evidence="4">
    <location>
        <begin position="30"/>
        <end position="104"/>
    </location>
</feature>
<dbReference type="GO" id="GO:0003955">
    <property type="term" value="F:NAD(P)H dehydrogenase (quinone) activity"/>
    <property type="evidence" value="ECO:0007669"/>
    <property type="project" value="TreeGrafter"/>
</dbReference>
<dbReference type="InterPro" id="IPR016156">
    <property type="entry name" value="FAD/NAD-linked_Rdtase_dimer_sf"/>
</dbReference>
<dbReference type="SUPFAM" id="SSF55424">
    <property type="entry name" value="FAD/NAD-linked reductases, dimerisation (C-terminal) domain"/>
    <property type="match status" value="1"/>
</dbReference>
<gene>
    <name evidence="5" type="ORF">FNF29_06065</name>
</gene>
<feature type="region of interest" description="Disordered" evidence="3">
    <location>
        <begin position="403"/>
        <end position="463"/>
    </location>
</feature>
<dbReference type="AlphaFoldDB" id="A0A5A8CBG1"/>
<evidence type="ECO:0000256" key="2">
    <source>
        <dbReference type="ARBA" id="ARBA00022827"/>
    </source>
</evidence>
<dbReference type="PANTHER" id="PTHR43014">
    <property type="entry name" value="MERCURIC REDUCTASE"/>
    <property type="match status" value="1"/>
</dbReference>
<organism evidence="5 6">
    <name type="scientific">Cafeteria roenbergensis</name>
    <name type="common">Marine flagellate</name>
    <dbReference type="NCBI Taxonomy" id="33653"/>
    <lineage>
        <taxon>Eukaryota</taxon>
        <taxon>Sar</taxon>
        <taxon>Stramenopiles</taxon>
        <taxon>Bigyra</taxon>
        <taxon>Opalozoa</taxon>
        <taxon>Bicosoecida</taxon>
        <taxon>Cafeteriaceae</taxon>
        <taxon>Cafeteria</taxon>
    </lineage>
</organism>
<comment type="caution">
    <text evidence="5">The sequence shown here is derived from an EMBL/GenBank/DDBJ whole genome shotgun (WGS) entry which is preliminary data.</text>
</comment>
<feature type="region of interest" description="Disordered" evidence="3">
    <location>
        <begin position="1"/>
        <end position="20"/>
    </location>
</feature>
<feature type="compositionally biased region" description="Acidic residues" evidence="3">
    <location>
        <begin position="412"/>
        <end position="422"/>
    </location>
</feature>
<sequence>MGTTQSTAGAGSGRPASEAEPALHQVLRELEGGIRQSDRQYYLRTYRNVLVGSEVVDWIASRPYCSSRDHAVQIGQKLVDAGFLHHVTHEHPFKDEDLFYRLRPLAPGSADAQLNSVERRAVEYDLVVIGGGAAGLTAASFAGKLGARVALIEKARLGGDCTWSGCVPSKTLLSIAKQAHTLRKSVTAASAMADAAGHEDPHGPYVPLHNGVSLAGDVSVDMRQVRAKIQSVIQRIYAEEDPAAIARKGVDVIIGEASFAAPPGPAVSRAGAASSKAATTAAAPGTALPPAGGEGGSAASAGSASADGAIAIDVTFRFGVDSVFPGCCPGGTSSAQAGSREAECHGGVGGARKASRPVAAATAAAAEEAAGSGAFAAGPAVAAAARASAGSMAVASISVTSQPDAAGGVADTGDDSSGDADDAANPAGCSSAARAAATTTGHHSSMSTDPPASGGALESSSPPAVSVRRITAANVILATGATPRTPGLPGIETVPHFTYESVWANERLPKRLVVVGAGPIGCELAQAYSHLGANVTLIGSRLLAKEEEASREVMARVFEREGLRFVAGRPSAVRPGASHTDDEPDIRVKVGEEEVQCDMLLLAVGRTAHTASLALGNAGISVGAHGGVLVDDRLQTTRARVFAAGDCIDGNEQFTHLAGKQGFVAARNAMFWGTSAGTVPALPRCTFTAPEVAAVGLTAEQAAAKYGDAVKTYKKALNTVDRSLAEDDVDGYVSISVLKETGKLVGVTAVGSRAGEIASQGAVAMTHGLKVKDIALTVLPYPAHMFALQQVCSMAASELFQSSTVGSIINGFYRKARKNRKSDPGE</sequence>
<dbReference type="Gene3D" id="1.10.10.10">
    <property type="entry name" value="Winged helix-like DNA-binding domain superfamily/Winged helix DNA-binding domain"/>
    <property type="match status" value="1"/>
</dbReference>
<evidence type="ECO:0000313" key="6">
    <source>
        <dbReference type="Proteomes" id="UP000323011"/>
    </source>
</evidence>
<dbReference type="Gene3D" id="3.30.390.30">
    <property type="match status" value="1"/>
</dbReference>
<dbReference type="OMA" id="YESVWAN"/>
<dbReference type="PRINTS" id="PR00368">
    <property type="entry name" value="FADPNR"/>
</dbReference>
<evidence type="ECO:0000256" key="3">
    <source>
        <dbReference type="SAM" id="MobiDB-lite"/>
    </source>
</evidence>
<dbReference type="GO" id="GO:0050660">
    <property type="term" value="F:flavin adenine dinucleotide binding"/>
    <property type="evidence" value="ECO:0007669"/>
    <property type="project" value="TreeGrafter"/>
</dbReference>
<dbReference type="InterPro" id="IPR036390">
    <property type="entry name" value="WH_DNA-bd_sf"/>
</dbReference>
<name>A0A5A8CBG1_CAFRO</name>
<keyword evidence="6" id="KW-1185">Reference proteome</keyword>
<dbReference type="Proteomes" id="UP000323011">
    <property type="component" value="Unassembled WGS sequence"/>
</dbReference>
<dbReference type="InterPro" id="IPR036188">
    <property type="entry name" value="FAD/NAD-bd_sf"/>
</dbReference>
<dbReference type="EMBL" id="VLTN01000044">
    <property type="protein sequence ID" value="KAA0149360.1"/>
    <property type="molecule type" value="Genomic_DNA"/>
</dbReference>
<evidence type="ECO:0000259" key="4">
    <source>
        <dbReference type="PROSITE" id="PS50186"/>
    </source>
</evidence>
<feature type="compositionally biased region" description="Low complexity" evidence="3">
    <location>
        <begin position="423"/>
        <end position="448"/>
    </location>
</feature>